<protein>
    <recommendedName>
        <fullName evidence="4">Oligosaccharide repeat unit polymerase</fullName>
    </recommendedName>
</protein>
<dbReference type="EMBL" id="REFJ01000004">
    <property type="protein sequence ID" value="RMA79539.1"/>
    <property type="molecule type" value="Genomic_DNA"/>
</dbReference>
<feature type="transmembrane region" description="Helical" evidence="1">
    <location>
        <begin position="426"/>
        <end position="447"/>
    </location>
</feature>
<comment type="caution">
    <text evidence="2">The sequence shown here is derived from an EMBL/GenBank/DDBJ whole genome shotgun (WGS) entry which is preliminary data.</text>
</comment>
<feature type="transmembrane region" description="Helical" evidence="1">
    <location>
        <begin position="187"/>
        <end position="205"/>
    </location>
</feature>
<feature type="transmembrane region" description="Helical" evidence="1">
    <location>
        <begin position="366"/>
        <end position="389"/>
    </location>
</feature>
<organism evidence="2 3">
    <name type="scientific">Umboniibacter marinipuniceus</name>
    <dbReference type="NCBI Taxonomy" id="569599"/>
    <lineage>
        <taxon>Bacteria</taxon>
        <taxon>Pseudomonadati</taxon>
        <taxon>Pseudomonadota</taxon>
        <taxon>Gammaproteobacteria</taxon>
        <taxon>Cellvibrionales</taxon>
        <taxon>Cellvibrionaceae</taxon>
        <taxon>Umboniibacter</taxon>
    </lineage>
</organism>
<keyword evidence="1" id="KW-0812">Transmembrane</keyword>
<proteinExistence type="predicted"/>
<feature type="transmembrane region" description="Helical" evidence="1">
    <location>
        <begin position="91"/>
        <end position="110"/>
    </location>
</feature>
<keyword evidence="3" id="KW-1185">Reference proteome</keyword>
<evidence type="ECO:0008006" key="4">
    <source>
        <dbReference type="Google" id="ProtNLM"/>
    </source>
</evidence>
<dbReference type="AlphaFoldDB" id="A0A3M0A7L9"/>
<accession>A0A3M0A7L9</accession>
<sequence>MHSFIFLLPCIFVFLFDDESVRDYSFLLYASQLMVLLSYVRTKGALIDFMRPTVLTLLYVLVSFSLGSWAYSKGLVYSLDNLNNYKSWQYYQLATFVMLAFNFIVFLVYTKTSSSLLRSNYSINAVERREVAARAKYLFFTTLLVSLPFAFFDVDLSVVGGSGGIAVIPKALVAISLIYYSCVRLGSSRYVIYMLILLGFSYFSFSDKRDAIFLVFPIVYLELLFNVNKINIRIILVTLALVFFIVFLIVVMSITRGYGGYDVNSVSDAIPLVKDYLMSDLFLVYFFNNIEVNYTFFHSIQAVEYILGDSSLIAYGETIVKFIFLVVPRELFESKPQSFVDLYTLMYDPSFRAKGGSWPPNFYAEIFWNFSFIGFAVAFYIFLLFETLFIKLTDRVRVANYSYSLLSLFFVYSFLILIRGGGFDLFLFQIIVSGIFTFLGYVFLRLIRGEIYAGS</sequence>
<feature type="transmembrane region" description="Helical" evidence="1">
    <location>
        <begin position="158"/>
        <end position="180"/>
    </location>
</feature>
<dbReference type="Proteomes" id="UP000267187">
    <property type="component" value="Unassembled WGS sequence"/>
</dbReference>
<evidence type="ECO:0000256" key="1">
    <source>
        <dbReference type="SAM" id="Phobius"/>
    </source>
</evidence>
<keyword evidence="1" id="KW-1133">Transmembrane helix</keyword>
<feature type="transmembrane region" description="Helical" evidence="1">
    <location>
        <begin position="131"/>
        <end position="152"/>
    </location>
</feature>
<evidence type="ECO:0000313" key="3">
    <source>
        <dbReference type="Proteomes" id="UP000267187"/>
    </source>
</evidence>
<evidence type="ECO:0000313" key="2">
    <source>
        <dbReference type="EMBL" id="RMA79539.1"/>
    </source>
</evidence>
<keyword evidence="1" id="KW-0472">Membrane</keyword>
<feature type="transmembrane region" description="Helical" evidence="1">
    <location>
        <begin position="54"/>
        <end position="71"/>
    </location>
</feature>
<reference evidence="2 3" key="1">
    <citation type="submission" date="2018-10" db="EMBL/GenBank/DDBJ databases">
        <title>Genomic Encyclopedia of Type Strains, Phase IV (KMG-IV): sequencing the most valuable type-strain genomes for metagenomic binning, comparative biology and taxonomic classification.</title>
        <authorList>
            <person name="Goeker M."/>
        </authorList>
    </citation>
    <scope>NUCLEOTIDE SEQUENCE [LARGE SCALE GENOMIC DNA]</scope>
    <source>
        <strain evidence="2 3">DSM 25080</strain>
    </source>
</reference>
<feature type="transmembrane region" description="Helical" evidence="1">
    <location>
        <begin position="26"/>
        <end position="42"/>
    </location>
</feature>
<gene>
    <name evidence="2" type="ORF">DFR27_1980</name>
</gene>
<feature type="transmembrane region" description="Helical" evidence="1">
    <location>
        <begin position="211"/>
        <end position="227"/>
    </location>
</feature>
<feature type="transmembrane region" description="Helical" evidence="1">
    <location>
        <begin position="234"/>
        <end position="254"/>
    </location>
</feature>
<feature type="transmembrane region" description="Helical" evidence="1">
    <location>
        <begin position="401"/>
        <end position="420"/>
    </location>
</feature>
<name>A0A3M0A7L9_9GAMM</name>